<dbReference type="NCBIfam" id="TIGR01410">
    <property type="entry name" value="tatB"/>
    <property type="match status" value="1"/>
</dbReference>
<keyword evidence="8 9" id="KW-0472">Membrane</keyword>
<keyword evidence="6 9" id="KW-1133">Transmembrane helix</keyword>
<organism evidence="10">
    <name type="scientific">hydrothermal vent metagenome</name>
    <dbReference type="NCBI Taxonomy" id="652676"/>
    <lineage>
        <taxon>unclassified sequences</taxon>
        <taxon>metagenomes</taxon>
        <taxon>ecological metagenomes</taxon>
    </lineage>
</organism>
<proteinExistence type="predicted"/>
<evidence type="ECO:0000256" key="5">
    <source>
        <dbReference type="ARBA" id="ARBA00022927"/>
    </source>
</evidence>
<dbReference type="EMBL" id="UOEE01000292">
    <property type="protein sequence ID" value="VAW00301.1"/>
    <property type="molecule type" value="Genomic_DNA"/>
</dbReference>
<name>A0A3B0S2V7_9ZZZZ</name>
<dbReference type="InterPro" id="IPR018448">
    <property type="entry name" value="TatB"/>
</dbReference>
<dbReference type="PRINTS" id="PR01506">
    <property type="entry name" value="TATBPROTEIN"/>
</dbReference>
<feature type="transmembrane region" description="Helical" evidence="9">
    <location>
        <begin position="6"/>
        <end position="23"/>
    </location>
</feature>
<reference evidence="10" key="1">
    <citation type="submission" date="2018-06" db="EMBL/GenBank/DDBJ databases">
        <authorList>
            <person name="Zhirakovskaya E."/>
        </authorList>
    </citation>
    <scope>NUCLEOTIDE SEQUENCE</scope>
</reference>
<evidence type="ECO:0000256" key="4">
    <source>
        <dbReference type="ARBA" id="ARBA00022692"/>
    </source>
</evidence>
<evidence type="ECO:0000313" key="10">
    <source>
        <dbReference type="EMBL" id="VAW00301.1"/>
    </source>
</evidence>
<sequence>MIPQIGFVELLILGVVALIVVGPKDLPALLRKLGALTAKAKRMAGEFRGAFDDMGREVELDELRKEIDAIKNANPVNQIKDELDNVGRDIDASVKD</sequence>
<dbReference type="GO" id="GO:0043953">
    <property type="term" value="P:protein transport by the Tat complex"/>
    <property type="evidence" value="ECO:0007669"/>
    <property type="project" value="InterPro"/>
</dbReference>
<evidence type="ECO:0000256" key="8">
    <source>
        <dbReference type="ARBA" id="ARBA00023136"/>
    </source>
</evidence>
<comment type="subcellular location">
    <subcellularLocation>
        <location evidence="1">Membrane</location>
        <topology evidence="1">Single-pass membrane protein</topology>
    </subcellularLocation>
</comment>
<dbReference type="GO" id="GO:0016020">
    <property type="term" value="C:membrane"/>
    <property type="evidence" value="ECO:0007669"/>
    <property type="project" value="InterPro"/>
</dbReference>
<keyword evidence="2" id="KW-0813">Transport</keyword>
<evidence type="ECO:0000256" key="1">
    <source>
        <dbReference type="ARBA" id="ARBA00004167"/>
    </source>
</evidence>
<keyword evidence="5" id="KW-0653">Protein transport</keyword>
<evidence type="ECO:0000256" key="3">
    <source>
        <dbReference type="ARBA" id="ARBA00022475"/>
    </source>
</evidence>
<evidence type="ECO:0000256" key="6">
    <source>
        <dbReference type="ARBA" id="ARBA00022989"/>
    </source>
</evidence>
<evidence type="ECO:0000256" key="9">
    <source>
        <dbReference type="SAM" id="Phobius"/>
    </source>
</evidence>
<dbReference type="Gene3D" id="1.20.5.3310">
    <property type="match status" value="1"/>
</dbReference>
<evidence type="ECO:0000256" key="7">
    <source>
        <dbReference type="ARBA" id="ARBA00023010"/>
    </source>
</evidence>
<dbReference type="GO" id="GO:0008320">
    <property type="term" value="F:protein transmembrane transporter activity"/>
    <property type="evidence" value="ECO:0007669"/>
    <property type="project" value="InterPro"/>
</dbReference>
<evidence type="ECO:0000256" key="2">
    <source>
        <dbReference type="ARBA" id="ARBA00022448"/>
    </source>
</evidence>
<dbReference type="Pfam" id="PF02416">
    <property type="entry name" value="TatA_B_E"/>
    <property type="match status" value="1"/>
</dbReference>
<accession>A0A3B0S2V7</accession>
<keyword evidence="3" id="KW-1003">Cell membrane</keyword>
<keyword evidence="4 9" id="KW-0812">Transmembrane</keyword>
<keyword evidence="7" id="KW-0811">Translocation</keyword>
<dbReference type="InterPro" id="IPR003369">
    <property type="entry name" value="TatA/B/E"/>
</dbReference>
<protein>
    <submittedName>
        <fullName evidence="10">Twin-arginine translocation protein TatB</fullName>
    </submittedName>
</protein>
<gene>
    <name evidence="10" type="ORF">MNBD_ALPHA06-1361</name>
</gene>
<dbReference type="AlphaFoldDB" id="A0A3B0S2V7"/>